<feature type="transmembrane region" description="Helical" evidence="7">
    <location>
        <begin position="83"/>
        <end position="103"/>
    </location>
</feature>
<reference evidence="8" key="1">
    <citation type="journal article" date="2014" name="Int. J. Syst. Evol. Microbiol.">
        <title>Complete genome sequence of Corynebacterium casei LMG S-19264T (=DSM 44701T), isolated from a smear-ripened cheese.</title>
        <authorList>
            <consortium name="US DOE Joint Genome Institute (JGI-PGF)"/>
            <person name="Walter F."/>
            <person name="Albersmeier A."/>
            <person name="Kalinowski J."/>
            <person name="Ruckert C."/>
        </authorList>
    </citation>
    <scope>NUCLEOTIDE SEQUENCE</scope>
    <source>
        <strain evidence="8">KCTC 12711</strain>
    </source>
</reference>
<accession>A0A918RIA3</accession>
<feature type="transmembrane region" description="Helical" evidence="7">
    <location>
        <begin position="190"/>
        <end position="211"/>
    </location>
</feature>
<dbReference type="PANTHER" id="PTHR11819:SF77">
    <property type="entry name" value="SODIUM_GLUCOSE COTRANSPORT PROTEIN"/>
    <property type="match status" value="1"/>
</dbReference>
<feature type="transmembrane region" description="Helical" evidence="7">
    <location>
        <begin position="12"/>
        <end position="29"/>
    </location>
</feature>
<evidence type="ECO:0000256" key="3">
    <source>
        <dbReference type="ARBA" id="ARBA00022692"/>
    </source>
</evidence>
<feature type="transmembrane region" description="Helical" evidence="7">
    <location>
        <begin position="217"/>
        <end position="234"/>
    </location>
</feature>
<feature type="transmembrane region" description="Helical" evidence="7">
    <location>
        <begin position="431"/>
        <end position="449"/>
    </location>
</feature>
<keyword evidence="4 7" id="KW-1133">Transmembrane helix</keyword>
<comment type="caution">
    <text evidence="8">The sequence shown here is derived from an EMBL/GenBank/DDBJ whole genome shotgun (WGS) entry which is preliminary data.</text>
</comment>
<dbReference type="Proteomes" id="UP000614811">
    <property type="component" value="Unassembled WGS sequence"/>
</dbReference>
<keyword evidence="9" id="KW-1185">Reference proteome</keyword>
<feature type="transmembrane region" description="Helical" evidence="7">
    <location>
        <begin position="578"/>
        <end position="599"/>
    </location>
</feature>
<name>A0A918RIA3_9GAMM</name>
<dbReference type="GO" id="GO:0005886">
    <property type="term" value="C:plasma membrane"/>
    <property type="evidence" value="ECO:0007669"/>
    <property type="project" value="TreeGrafter"/>
</dbReference>
<comment type="subcellular location">
    <subcellularLocation>
        <location evidence="1">Membrane</location>
        <topology evidence="1">Multi-pass membrane protein</topology>
    </subcellularLocation>
</comment>
<dbReference type="InterPro" id="IPR001734">
    <property type="entry name" value="Na/solute_symporter"/>
</dbReference>
<feature type="transmembrane region" description="Helical" evidence="7">
    <location>
        <begin position="483"/>
        <end position="503"/>
    </location>
</feature>
<keyword evidence="5 7" id="KW-0472">Membrane</keyword>
<feature type="transmembrane region" description="Helical" evidence="7">
    <location>
        <begin position="662"/>
        <end position="680"/>
    </location>
</feature>
<sequence length="690" mass="75662">MTHTTVLSHLDWLIIGLILGLTLVISLVLKDSGGKGGVEEFFTANRSAKWWFLGTSIAATTFASDTPLVITGWIADYGVAGNWFWWGGAIGIVAITVFFARVWRSTGVVTDAEIAELRYGGKPATVLRTSKAFVFSVIVNCVVLGWVFAGMSKIAEPFMDWQYLLGSTLYTVIESIYPEVLIFNDLNTSLTIFTLVVVTLTYSAVGGLKAILVTDMIWFVLAMTMAITLSYFAVSHVGGLDQLWASLETTYPVGGNATDLDGKAFLDHQQLSSFIPSFSDEAVGSLGIPFSAFILTLTFMWWTNGNVDGAGFFAQRLYSAADNSEAEKGALWYGLAHFVFRSWPWVIAGIAALVIYPRVAVNDVAAQFNACLNDSQVCSIAQRTCLDSRYACQIDEFGLLYEKHITQADGTTQVEFREDRERSYPAMIKDVLPTGLLGLALVALMGAFMSTVSTHINWGASYIANDFYLRFVNPKATNQRLTLVSRLATLGITVAAVTFASFIENVGAMWQLYLGMMAGLGLPHLLRWFWWRANAWSELAGMLTGLLLALGNYVLEYNTLLPSGQISIFPTAIASHPIHVICWISVCAALVSLVTTFITPAVPDATLQRFVDKVKPIGLWKNLNQAHQPARSFAASMLYFVLGSIGIYAGMFGIGYGLRLDYGVASILLSIFTITMLIVIRGMNKINRER</sequence>
<comment type="similarity">
    <text evidence="2 6">Belongs to the sodium:solute symporter (SSF) (TC 2.A.21) family.</text>
</comment>
<feature type="transmembrane region" description="Helical" evidence="7">
    <location>
        <begin position="509"/>
        <end position="529"/>
    </location>
</feature>
<evidence type="ECO:0000256" key="4">
    <source>
        <dbReference type="ARBA" id="ARBA00022989"/>
    </source>
</evidence>
<evidence type="ECO:0000256" key="5">
    <source>
        <dbReference type="ARBA" id="ARBA00023136"/>
    </source>
</evidence>
<dbReference type="EMBL" id="BMXA01000001">
    <property type="protein sequence ID" value="GGZ98060.1"/>
    <property type="molecule type" value="Genomic_DNA"/>
</dbReference>
<proteinExistence type="inferred from homology"/>
<dbReference type="PANTHER" id="PTHR11819">
    <property type="entry name" value="SOLUTE CARRIER FAMILY 5"/>
    <property type="match status" value="1"/>
</dbReference>
<dbReference type="Pfam" id="PF00474">
    <property type="entry name" value="SSF"/>
    <property type="match status" value="2"/>
</dbReference>
<evidence type="ECO:0000313" key="8">
    <source>
        <dbReference type="EMBL" id="GGZ98060.1"/>
    </source>
</evidence>
<protein>
    <submittedName>
        <fullName evidence="8">Sodium transporter</fullName>
    </submittedName>
</protein>
<dbReference type="AlphaFoldDB" id="A0A918RIA3"/>
<dbReference type="RefSeq" id="WP_189398240.1">
    <property type="nucleotide sequence ID" value="NZ_BMXA01000001.1"/>
</dbReference>
<evidence type="ECO:0000256" key="2">
    <source>
        <dbReference type="ARBA" id="ARBA00006434"/>
    </source>
</evidence>
<dbReference type="GO" id="GO:0005412">
    <property type="term" value="F:D-glucose:sodium symporter activity"/>
    <property type="evidence" value="ECO:0007669"/>
    <property type="project" value="TreeGrafter"/>
</dbReference>
<evidence type="ECO:0000256" key="6">
    <source>
        <dbReference type="RuleBase" id="RU362091"/>
    </source>
</evidence>
<feature type="transmembrane region" description="Helical" evidence="7">
    <location>
        <begin position="132"/>
        <end position="149"/>
    </location>
</feature>
<gene>
    <name evidence="8" type="ORF">GCM10008090_03020</name>
</gene>
<keyword evidence="3 7" id="KW-0812">Transmembrane</keyword>
<feature type="transmembrane region" description="Helical" evidence="7">
    <location>
        <begin position="282"/>
        <end position="302"/>
    </location>
</feature>
<reference evidence="8" key="2">
    <citation type="submission" date="2020-09" db="EMBL/GenBank/DDBJ databases">
        <authorList>
            <person name="Sun Q."/>
            <person name="Kim S."/>
        </authorList>
    </citation>
    <scope>NUCLEOTIDE SEQUENCE</scope>
    <source>
        <strain evidence="8">KCTC 12711</strain>
    </source>
</reference>
<organism evidence="8 9">
    <name type="scientific">Arenicella chitinivorans</name>
    <dbReference type="NCBI Taxonomy" id="1329800"/>
    <lineage>
        <taxon>Bacteria</taxon>
        <taxon>Pseudomonadati</taxon>
        <taxon>Pseudomonadota</taxon>
        <taxon>Gammaproteobacteria</taxon>
        <taxon>Arenicellales</taxon>
        <taxon>Arenicellaceae</taxon>
        <taxon>Arenicella</taxon>
    </lineage>
</organism>
<feature type="transmembrane region" description="Helical" evidence="7">
    <location>
        <begin position="331"/>
        <end position="356"/>
    </location>
</feature>
<feature type="transmembrane region" description="Helical" evidence="7">
    <location>
        <begin position="536"/>
        <end position="555"/>
    </location>
</feature>
<evidence type="ECO:0000256" key="1">
    <source>
        <dbReference type="ARBA" id="ARBA00004141"/>
    </source>
</evidence>
<dbReference type="CDD" id="cd11477">
    <property type="entry name" value="SLC5sbd_u1"/>
    <property type="match status" value="1"/>
</dbReference>
<feature type="transmembrane region" description="Helical" evidence="7">
    <location>
        <begin position="637"/>
        <end position="656"/>
    </location>
</feature>
<feature type="transmembrane region" description="Helical" evidence="7">
    <location>
        <begin position="50"/>
        <end position="71"/>
    </location>
</feature>
<dbReference type="InterPro" id="IPR038377">
    <property type="entry name" value="Na/Glc_symporter_sf"/>
</dbReference>
<dbReference type="PROSITE" id="PS50283">
    <property type="entry name" value="NA_SOLUT_SYMP_3"/>
    <property type="match status" value="1"/>
</dbReference>
<evidence type="ECO:0000256" key="7">
    <source>
        <dbReference type="SAM" id="Phobius"/>
    </source>
</evidence>
<evidence type="ECO:0000313" key="9">
    <source>
        <dbReference type="Proteomes" id="UP000614811"/>
    </source>
</evidence>
<dbReference type="Gene3D" id="1.20.1730.10">
    <property type="entry name" value="Sodium/glucose cotransporter"/>
    <property type="match status" value="1"/>
</dbReference>